<keyword evidence="4 17" id="KW-0812">Transmembrane</keyword>
<keyword evidence="5" id="KW-0133">Cell shape</keyword>
<evidence type="ECO:0000313" key="18">
    <source>
        <dbReference type="EMBL" id="MFC6296108.1"/>
    </source>
</evidence>
<feature type="transmembrane region" description="Helical" evidence="17">
    <location>
        <begin position="318"/>
        <end position="345"/>
    </location>
</feature>
<feature type="transmembrane region" description="Helical" evidence="17">
    <location>
        <begin position="46"/>
        <end position="64"/>
    </location>
</feature>
<comment type="subcellular location">
    <subcellularLocation>
        <location evidence="1">Membrane</location>
        <topology evidence="1">Multi-pass membrane protein</topology>
    </subcellularLocation>
</comment>
<keyword evidence="8 17" id="KW-0472">Membrane</keyword>
<comment type="catalytic activity">
    <reaction evidence="15">
        <text>[GlcNAc-(1-&gt;4)-Mur2Ac(oyl-L-Ala-gamma-D-Glu-L-Lys-D-Ala-D-Ala)](n)-di-trans,octa-cis-undecaprenyl diphosphate + beta-D-GlcNAc-(1-&gt;4)-Mur2Ac(oyl-L-Ala-gamma-D-Glu-L-Lys-D-Ala-D-Ala)-di-trans,octa-cis-undecaprenyl diphosphate = [GlcNAc-(1-&gt;4)-Mur2Ac(oyl-L-Ala-gamma-D-Glu-L-Lys-D-Ala-D-Ala)](n+1)-di-trans,octa-cis-undecaprenyl diphosphate + di-trans,octa-cis-undecaprenyl diphosphate + H(+)</text>
        <dbReference type="Rhea" id="RHEA:23708"/>
        <dbReference type="Rhea" id="RHEA-COMP:9602"/>
        <dbReference type="Rhea" id="RHEA-COMP:9603"/>
        <dbReference type="ChEBI" id="CHEBI:15378"/>
        <dbReference type="ChEBI" id="CHEBI:58405"/>
        <dbReference type="ChEBI" id="CHEBI:60033"/>
        <dbReference type="ChEBI" id="CHEBI:78435"/>
        <dbReference type="EC" id="2.4.99.28"/>
    </reaction>
</comment>
<evidence type="ECO:0000256" key="4">
    <source>
        <dbReference type="ARBA" id="ARBA00022692"/>
    </source>
</evidence>
<organism evidence="18 19">
    <name type="scientific">Lactiplantibacillus daoliensis</name>
    <dbReference type="NCBI Taxonomy" id="2559916"/>
    <lineage>
        <taxon>Bacteria</taxon>
        <taxon>Bacillati</taxon>
        <taxon>Bacillota</taxon>
        <taxon>Bacilli</taxon>
        <taxon>Lactobacillales</taxon>
        <taxon>Lactobacillaceae</taxon>
        <taxon>Lactiplantibacillus</taxon>
    </lineage>
</organism>
<evidence type="ECO:0000256" key="7">
    <source>
        <dbReference type="ARBA" id="ARBA00022989"/>
    </source>
</evidence>
<protein>
    <recommendedName>
        <fullName evidence="12">Probable peptidoglycan glycosyltransferase FtsW</fullName>
        <ecNumber evidence="14">2.4.99.28</ecNumber>
    </recommendedName>
    <alternativeName>
        <fullName evidence="13">Cell division protein FtsW</fullName>
    </alternativeName>
    <alternativeName>
        <fullName evidence="10">Cell wall polymerase</fullName>
    </alternativeName>
    <alternativeName>
        <fullName evidence="9">Peptidoglycan polymerase</fullName>
    </alternativeName>
</protein>
<dbReference type="PANTHER" id="PTHR30474">
    <property type="entry name" value="CELL CYCLE PROTEIN"/>
    <property type="match status" value="1"/>
</dbReference>
<comment type="function">
    <text evidence="16">Peptidoglycan polymerase that is essential for cell division.</text>
</comment>
<feature type="transmembrane region" description="Helical" evidence="17">
    <location>
        <begin position="285"/>
        <end position="306"/>
    </location>
</feature>
<feature type="transmembrane region" description="Helical" evidence="17">
    <location>
        <begin position="12"/>
        <end position="34"/>
    </location>
</feature>
<sequence length="388" mass="41972">MSKKMHNMDYVLFIPYLILCGIGIVMVYSASSYVAADNGSSPTGYLIRQLVWVVGGLGIALFVMNLKIDYFKRGRLWGWLGFIMIGVLVILRAFGKSINGAAGWIILGPISVQPAEFCKFYLIVYLSMMIAQREQRLGFAKLRDLTAQIIMLGAMILLIVIQPDIGGATINMAIAAVILFASGMSYLFGIGVFATAVVGFEWILVPMMSRLPQSVLANSYQLRRFLGFINPFKTASGAGTQLVNSYYAISNGGFTGVGIGNSLQKRGYLPEPNTDFIMSITAEELGLLGVLFVMGLLLVIVGRTIYIGVRSNNTFNTLVCYGVAAYLTIQAFINVGGIVGLIPITGVTFPFVSYGGSSMMVLTLSLGLVLNISSIEKISRATAVRQES</sequence>
<evidence type="ECO:0000256" key="13">
    <source>
        <dbReference type="ARBA" id="ARBA00041418"/>
    </source>
</evidence>
<evidence type="ECO:0000256" key="12">
    <source>
        <dbReference type="ARBA" id="ARBA00041185"/>
    </source>
</evidence>
<dbReference type="Pfam" id="PF01098">
    <property type="entry name" value="FTSW_RODA_SPOVE"/>
    <property type="match status" value="1"/>
</dbReference>
<evidence type="ECO:0000313" key="19">
    <source>
        <dbReference type="Proteomes" id="UP001596227"/>
    </source>
</evidence>
<keyword evidence="2" id="KW-0328">Glycosyltransferase</keyword>
<accession>A0ABW1ULY4</accession>
<keyword evidence="6" id="KW-0573">Peptidoglycan synthesis</keyword>
<dbReference type="EMBL" id="JBHSSB010000032">
    <property type="protein sequence ID" value="MFC6296108.1"/>
    <property type="molecule type" value="Genomic_DNA"/>
</dbReference>
<evidence type="ECO:0000256" key="5">
    <source>
        <dbReference type="ARBA" id="ARBA00022960"/>
    </source>
</evidence>
<evidence type="ECO:0000256" key="15">
    <source>
        <dbReference type="ARBA" id="ARBA00049902"/>
    </source>
</evidence>
<gene>
    <name evidence="18" type="ORF">ACFQH1_12920</name>
</gene>
<dbReference type="InterPro" id="IPR018365">
    <property type="entry name" value="Cell_cycle_FtsW-rel_CS"/>
</dbReference>
<dbReference type="RefSeq" id="WP_137607269.1">
    <property type="nucleotide sequence ID" value="NZ_BJDH01000004.1"/>
</dbReference>
<dbReference type="EC" id="2.4.99.28" evidence="14"/>
<feature type="transmembrane region" description="Helical" evidence="17">
    <location>
        <begin position="101"/>
        <end position="124"/>
    </location>
</feature>
<dbReference type="PROSITE" id="PS00428">
    <property type="entry name" value="FTSW_RODA_SPOVE"/>
    <property type="match status" value="1"/>
</dbReference>
<evidence type="ECO:0000256" key="1">
    <source>
        <dbReference type="ARBA" id="ARBA00004141"/>
    </source>
</evidence>
<dbReference type="InterPro" id="IPR001182">
    <property type="entry name" value="FtsW/RodA"/>
</dbReference>
<feature type="transmembrane region" description="Helical" evidence="17">
    <location>
        <begin position="173"/>
        <end position="204"/>
    </location>
</feature>
<comment type="similarity">
    <text evidence="11">Belongs to the SEDS family. FtsW subfamily.</text>
</comment>
<evidence type="ECO:0000256" key="10">
    <source>
        <dbReference type="ARBA" id="ARBA00033270"/>
    </source>
</evidence>
<evidence type="ECO:0000256" key="6">
    <source>
        <dbReference type="ARBA" id="ARBA00022984"/>
    </source>
</evidence>
<evidence type="ECO:0000256" key="14">
    <source>
        <dbReference type="ARBA" id="ARBA00044770"/>
    </source>
</evidence>
<proteinExistence type="inferred from homology"/>
<evidence type="ECO:0000256" key="11">
    <source>
        <dbReference type="ARBA" id="ARBA00038053"/>
    </source>
</evidence>
<keyword evidence="19" id="KW-1185">Reference proteome</keyword>
<evidence type="ECO:0000256" key="2">
    <source>
        <dbReference type="ARBA" id="ARBA00022676"/>
    </source>
</evidence>
<dbReference type="PANTHER" id="PTHR30474:SF2">
    <property type="entry name" value="PEPTIDOGLYCAN GLYCOSYLTRANSFERASE FTSW-RELATED"/>
    <property type="match status" value="1"/>
</dbReference>
<keyword evidence="7 17" id="KW-1133">Transmembrane helix</keyword>
<keyword evidence="3" id="KW-0808">Transferase</keyword>
<evidence type="ECO:0000256" key="9">
    <source>
        <dbReference type="ARBA" id="ARBA00032370"/>
    </source>
</evidence>
<evidence type="ECO:0000256" key="17">
    <source>
        <dbReference type="SAM" id="Phobius"/>
    </source>
</evidence>
<feature type="transmembrane region" description="Helical" evidence="17">
    <location>
        <begin position="76"/>
        <end position="95"/>
    </location>
</feature>
<reference evidence="19" key="1">
    <citation type="journal article" date="2019" name="Int. J. Syst. Evol. Microbiol.">
        <title>The Global Catalogue of Microorganisms (GCM) 10K type strain sequencing project: providing services to taxonomists for standard genome sequencing and annotation.</title>
        <authorList>
            <consortium name="The Broad Institute Genomics Platform"/>
            <consortium name="The Broad Institute Genome Sequencing Center for Infectious Disease"/>
            <person name="Wu L."/>
            <person name="Ma J."/>
        </authorList>
    </citation>
    <scope>NUCLEOTIDE SEQUENCE [LARGE SCALE GENOMIC DNA]</scope>
    <source>
        <strain evidence="19">CCM 8934</strain>
    </source>
</reference>
<dbReference type="Proteomes" id="UP001596227">
    <property type="component" value="Unassembled WGS sequence"/>
</dbReference>
<evidence type="ECO:0000256" key="3">
    <source>
        <dbReference type="ARBA" id="ARBA00022679"/>
    </source>
</evidence>
<feature type="transmembrane region" description="Helical" evidence="17">
    <location>
        <begin position="145"/>
        <end position="161"/>
    </location>
</feature>
<name>A0ABW1ULY4_9LACO</name>
<feature type="transmembrane region" description="Helical" evidence="17">
    <location>
        <begin position="351"/>
        <end position="370"/>
    </location>
</feature>
<evidence type="ECO:0000256" key="16">
    <source>
        <dbReference type="ARBA" id="ARBA00049966"/>
    </source>
</evidence>
<evidence type="ECO:0000256" key="8">
    <source>
        <dbReference type="ARBA" id="ARBA00023136"/>
    </source>
</evidence>
<comment type="caution">
    <text evidence="18">The sequence shown here is derived from an EMBL/GenBank/DDBJ whole genome shotgun (WGS) entry which is preliminary data.</text>
</comment>